<dbReference type="Gene3D" id="3.20.20.70">
    <property type="entry name" value="Aldolase class I"/>
    <property type="match status" value="1"/>
</dbReference>
<proteinExistence type="inferred from homology"/>
<gene>
    <name evidence="12" type="ORF">GCM10011489_35030</name>
</gene>
<evidence type="ECO:0000256" key="6">
    <source>
        <dbReference type="ARBA" id="ARBA00022642"/>
    </source>
</evidence>
<dbReference type="GO" id="GO:0005829">
    <property type="term" value="C:cytosol"/>
    <property type="evidence" value="ECO:0007669"/>
    <property type="project" value="TreeGrafter"/>
</dbReference>
<dbReference type="PIRSF" id="PIRSF000484">
    <property type="entry name" value="NAPRT"/>
    <property type="match status" value="1"/>
</dbReference>
<name>A0A916THP2_9ACTN</name>
<comment type="pathway">
    <text evidence="1 9">Cofactor biosynthesis; NAD(+) biosynthesis; nicotinate D-ribonucleotide from nicotinate: step 1/1.</text>
</comment>
<sequence>MRNDNTVTSASTALLTDQYELTMISAALRDKTAERQCCFEVFARRLPEGRRYGVVAGTQRAIDAIADFRFGPAELDVVSGILDPDTLAWLADYRFTGSIDGYREGELYFPGSPILTVRGTFAEAVVLETLILSVLNHDSAIAGAAARMVSAAGGRPIIEMGSRRTHEFAAVAASRAAYLAGLSSTSNLEAAREYGIPTAGTSAHAFTLLHTTADGPDEKAAFAAQIDALGVSTTLLVDTYDITQGVRNAIEVAGPGLGGVRIDSGELGVLARQVRHQLDDLGAHGTKIVVSGDLDEYAIAALRAEPVDTYGVGTSLVTGSGAPTSGMVYKLVEVDGIPVTKRAAHKETPGGAKAAVRTRRSTGTIVEEIIYPADSAAPDTNGLSATPLQIPLMRDGEPVADIPSLADAREHLAQALVSLPWEGLGLSHGEPAIPTRYVMSQGNTR</sequence>
<feature type="domain" description="Nicotinate/nicotinamide phosphoribosyltransferase" evidence="10">
    <location>
        <begin position="158"/>
        <end position="335"/>
    </location>
</feature>
<comment type="function">
    <text evidence="9">Catalyzes the first step in the biosynthesis of NAD from nicotinic acid, the ATP-dependent synthesis of beta-nicotinate D-ribonucleotide from nicotinate and 5-phospho-D-ribose 1-phosphate.</text>
</comment>
<dbReference type="PANTHER" id="PTHR11098">
    <property type="entry name" value="NICOTINATE PHOSPHORIBOSYLTRANSFERASE"/>
    <property type="match status" value="1"/>
</dbReference>
<dbReference type="InterPro" id="IPR036068">
    <property type="entry name" value="Nicotinate_pribotase-like_C"/>
</dbReference>
<keyword evidence="13" id="KW-1185">Reference proteome</keyword>
<dbReference type="AlphaFoldDB" id="A0A916THP2"/>
<dbReference type="InterPro" id="IPR007229">
    <property type="entry name" value="Nic_PRibTrfase-Fam"/>
</dbReference>
<keyword evidence="12" id="KW-0328">Glycosyltransferase</keyword>
<evidence type="ECO:0000256" key="2">
    <source>
        <dbReference type="ARBA" id="ARBA00010897"/>
    </source>
</evidence>
<dbReference type="InterPro" id="IPR006405">
    <property type="entry name" value="Nic_PRibTrfase_pncB"/>
</dbReference>
<dbReference type="InterPro" id="IPR013785">
    <property type="entry name" value="Aldolase_TIM"/>
</dbReference>
<evidence type="ECO:0000313" key="13">
    <source>
        <dbReference type="Proteomes" id="UP000621454"/>
    </source>
</evidence>
<dbReference type="PANTHER" id="PTHR11098:SF8">
    <property type="entry name" value="NICOTINATE PHOSPHORIBOSYLTRANSFERASE PNCB1"/>
    <property type="match status" value="1"/>
</dbReference>
<keyword evidence="7 9" id="KW-0808">Transferase</keyword>
<comment type="caution">
    <text evidence="12">The sequence shown here is derived from an EMBL/GenBank/DDBJ whole genome shotgun (WGS) entry which is preliminary data.</text>
</comment>
<dbReference type="NCBIfam" id="NF006698">
    <property type="entry name" value="PRK09243.1-5"/>
    <property type="match status" value="1"/>
</dbReference>
<evidence type="ECO:0000256" key="8">
    <source>
        <dbReference type="ARBA" id="ARBA00048668"/>
    </source>
</evidence>
<evidence type="ECO:0000259" key="11">
    <source>
        <dbReference type="Pfam" id="PF17767"/>
    </source>
</evidence>
<evidence type="ECO:0000256" key="5">
    <source>
        <dbReference type="ARBA" id="ARBA00022598"/>
    </source>
</evidence>
<evidence type="ECO:0000313" key="12">
    <source>
        <dbReference type="EMBL" id="GGB44582.1"/>
    </source>
</evidence>
<keyword evidence="5 9" id="KW-0436">Ligase</keyword>
<dbReference type="Pfam" id="PF04095">
    <property type="entry name" value="NAPRTase"/>
    <property type="match status" value="1"/>
</dbReference>
<evidence type="ECO:0000256" key="9">
    <source>
        <dbReference type="RuleBase" id="RU365100"/>
    </source>
</evidence>
<reference evidence="12" key="1">
    <citation type="journal article" date="2014" name="Int. J. Syst. Evol. Microbiol.">
        <title>Complete genome sequence of Corynebacterium casei LMG S-19264T (=DSM 44701T), isolated from a smear-ripened cheese.</title>
        <authorList>
            <consortium name="US DOE Joint Genome Institute (JGI-PGF)"/>
            <person name="Walter F."/>
            <person name="Albersmeier A."/>
            <person name="Kalinowski J."/>
            <person name="Ruckert C."/>
        </authorList>
    </citation>
    <scope>NUCLEOTIDE SEQUENCE</scope>
    <source>
        <strain evidence="12">CGMCC 1.12827</strain>
    </source>
</reference>
<dbReference type="SUPFAM" id="SSF54675">
    <property type="entry name" value="Nicotinate/Quinolinate PRTase N-terminal domain-like"/>
    <property type="match status" value="1"/>
</dbReference>
<dbReference type="EMBL" id="BMGC01000039">
    <property type="protein sequence ID" value="GGB44582.1"/>
    <property type="molecule type" value="Genomic_DNA"/>
</dbReference>
<feature type="domain" description="Nicotinate phosphoribosyltransferase N-terminal" evidence="11">
    <location>
        <begin position="14"/>
        <end position="136"/>
    </location>
</feature>
<dbReference type="GO" id="GO:0016757">
    <property type="term" value="F:glycosyltransferase activity"/>
    <property type="evidence" value="ECO:0007669"/>
    <property type="project" value="UniProtKB-KW"/>
</dbReference>
<dbReference type="CDD" id="cd01570">
    <property type="entry name" value="NAPRTase_A"/>
    <property type="match status" value="1"/>
</dbReference>
<dbReference type="GO" id="GO:0004516">
    <property type="term" value="F:nicotinate phosphoribosyltransferase activity"/>
    <property type="evidence" value="ECO:0007669"/>
    <property type="project" value="UniProtKB-UniRule"/>
</dbReference>
<dbReference type="EC" id="6.3.4.21" evidence="3 9"/>
<dbReference type="NCBIfam" id="TIGR01513">
    <property type="entry name" value="NAPRTase_put"/>
    <property type="match status" value="1"/>
</dbReference>
<keyword evidence="4" id="KW-0597">Phosphoprotein</keyword>
<dbReference type="Proteomes" id="UP000621454">
    <property type="component" value="Unassembled WGS sequence"/>
</dbReference>
<organism evidence="12 13">
    <name type="scientific">Gordonia jinhuaensis</name>
    <dbReference type="NCBI Taxonomy" id="1517702"/>
    <lineage>
        <taxon>Bacteria</taxon>
        <taxon>Bacillati</taxon>
        <taxon>Actinomycetota</taxon>
        <taxon>Actinomycetes</taxon>
        <taxon>Mycobacteriales</taxon>
        <taxon>Gordoniaceae</taxon>
        <taxon>Gordonia</taxon>
    </lineage>
</organism>
<dbReference type="Pfam" id="PF17767">
    <property type="entry name" value="NAPRTase_N"/>
    <property type="match status" value="1"/>
</dbReference>
<keyword evidence="6 9" id="KW-0662">Pyridine nucleotide biosynthesis</keyword>
<dbReference type="RefSeq" id="WP_188588237.1">
    <property type="nucleotide sequence ID" value="NZ_BMGC01000039.1"/>
</dbReference>
<comment type="PTM">
    <text evidence="9">Transiently phosphorylated on a His residue during the reaction cycle. Phosphorylation strongly increases the affinity for substrates and increases the rate of nicotinate D-ribonucleotide production. Dephosphorylation regenerates the low-affinity form of the enzyme, leading to product release.</text>
</comment>
<reference evidence="12" key="2">
    <citation type="submission" date="2020-09" db="EMBL/GenBank/DDBJ databases">
        <authorList>
            <person name="Sun Q."/>
            <person name="Zhou Y."/>
        </authorList>
    </citation>
    <scope>NUCLEOTIDE SEQUENCE</scope>
    <source>
        <strain evidence="12">CGMCC 1.12827</strain>
    </source>
</reference>
<evidence type="ECO:0000256" key="7">
    <source>
        <dbReference type="ARBA" id="ARBA00022679"/>
    </source>
</evidence>
<comment type="catalytic activity">
    <reaction evidence="8 9">
        <text>5-phospho-alpha-D-ribose 1-diphosphate + nicotinate + ATP + H2O = nicotinate beta-D-ribonucleotide + ADP + phosphate + diphosphate</text>
        <dbReference type="Rhea" id="RHEA:36163"/>
        <dbReference type="ChEBI" id="CHEBI:15377"/>
        <dbReference type="ChEBI" id="CHEBI:30616"/>
        <dbReference type="ChEBI" id="CHEBI:32544"/>
        <dbReference type="ChEBI" id="CHEBI:33019"/>
        <dbReference type="ChEBI" id="CHEBI:43474"/>
        <dbReference type="ChEBI" id="CHEBI:57502"/>
        <dbReference type="ChEBI" id="CHEBI:58017"/>
        <dbReference type="ChEBI" id="CHEBI:456216"/>
        <dbReference type="EC" id="6.3.4.21"/>
    </reaction>
</comment>
<dbReference type="NCBIfam" id="NF009131">
    <property type="entry name" value="PRK12484.1"/>
    <property type="match status" value="1"/>
</dbReference>
<dbReference type="InterPro" id="IPR041525">
    <property type="entry name" value="N/Namide_PRibTrfase"/>
</dbReference>
<evidence type="ECO:0000256" key="4">
    <source>
        <dbReference type="ARBA" id="ARBA00022553"/>
    </source>
</evidence>
<dbReference type="GO" id="GO:0034355">
    <property type="term" value="P:NAD+ biosynthetic process via the salvage pathway"/>
    <property type="evidence" value="ECO:0007669"/>
    <property type="project" value="TreeGrafter"/>
</dbReference>
<dbReference type="SUPFAM" id="SSF51690">
    <property type="entry name" value="Nicotinate/Quinolinate PRTase C-terminal domain-like"/>
    <property type="match status" value="1"/>
</dbReference>
<evidence type="ECO:0000259" key="10">
    <source>
        <dbReference type="Pfam" id="PF04095"/>
    </source>
</evidence>
<dbReference type="InterPro" id="IPR040727">
    <property type="entry name" value="NAPRTase_N"/>
</dbReference>
<evidence type="ECO:0000256" key="3">
    <source>
        <dbReference type="ARBA" id="ARBA00013236"/>
    </source>
</evidence>
<dbReference type="Gene3D" id="3.20.140.10">
    <property type="entry name" value="nicotinate phosphoribosyltransferase"/>
    <property type="match status" value="1"/>
</dbReference>
<comment type="similarity">
    <text evidence="2 9">Belongs to the NAPRTase family.</text>
</comment>
<protein>
    <recommendedName>
        <fullName evidence="3 9">Nicotinate phosphoribosyltransferase</fullName>
        <ecNumber evidence="3 9">6.3.4.21</ecNumber>
    </recommendedName>
</protein>
<accession>A0A916THP2</accession>
<evidence type="ECO:0000256" key="1">
    <source>
        <dbReference type="ARBA" id="ARBA00004952"/>
    </source>
</evidence>